<evidence type="ECO:0000313" key="3">
    <source>
        <dbReference type="Proteomes" id="UP000008817"/>
    </source>
</evidence>
<evidence type="ECO:0000313" key="2">
    <source>
        <dbReference type="EMBL" id="ACE92034.1"/>
    </source>
</evidence>
<dbReference type="HOGENOM" id="CLU_1033952_0_0_5"/>
<dbReference type="KEGG" id="rec:RHECIAT_CH0003086"/>
<evidence type="ECO:0000256" key="1">
    <source>
        <dbReference type="SAM" id="Phobius"/>
    </source>
</evidence>
<name>B3PUF3_RHIE6</name>
<evidence type="ECO:0008006" key="4">
    <source>
        <dbReference type="Google" id="ProtNLM"/>
    </source>
</evidence>
<protein>
    <recommendedName>
        <fullName evidence="4">Transmembrane protein</fullName>
    </recommendedName>
</protein>
<keyword evidence="1" id="KW-0812">Transmembrane</keyword>
<dbReference type="Proteomes" id="UP000008817">
    <property type="component" value="Chromosome"/>
</dbReference>
<gene>
    <name evidence="2" type="ordered locus">RHECIAT_CH0003086</name>
</gene>
<organism evidence="2 3">
    <name type="scientific">Rhizobium etli (strain CIAT 652)</name>
    <dbReference type="NCBI Taxonomy" id="491916"/>
    <lineage>
        <taxon>Bacteria</taxon>
        <taxon>Pseudomonadati</taxon>
        <taxon>Pseudomonadota</taxon>
        <taxon>Alphaproteobacteria</taxon>
        <taxon>Hyphomicrobiales</taxon>
        <taxon>Rhizobiaceae</taxon>
        <taxon>Rhizobium/Agrobacterium group</taxon>
        <taxon>Rhizobium</taxon>
    </lineage>
</organism>
<accession>B3PUF3</accession>
<keyword evidence="1" id="KW-0472">Membrane</keyword>
<dbReference type="AlphaFoldDB" id="B3PUF3"/>
<feature type="transmembrane region" description="Helical" evidence="1">
    <location>
        <begin position="57"/>
        <end position="75"/>
    </location>
</feature>
<dbReference type="EMBL" id="CP001074">
    <property type="protein sequence ID" value="ACE92034.1"/>
    <property type="molecule type" value="Genomic_DNA"/>
</dbReference>
<reference evidence="2 3" key="1">
    <citation type="submission" date="2008-04" db="EMBL/GenBank/DDBJ databases">
        <title>Genome diversity and DNA divergence of Rhizobium etli.</title>
        <authorList>
            <person name="Gonzalez V."/>
            <person name="Acosta J.L."/>
            <person name="Santamaria R.I."/>
            <person name="Bustos P."/>
            <person name="Hernandez-Gonzalez I.L."/>
            <person name="Fernandez J.L."/>
            <person name="Diaz R."/>
            <person name="Flores M."/>
            <person name="Mora J."/>
            <person name="Palacios R."/>
            <person name="Davila G."/>
        </authorList>
    </citation>
    <scope>NUCLEOTIDE SEQUENCE [LARGE SCALE GENOMIC DNA]</scope>
    <source>
        <strain evidence="2 3">CIAT 652</strain>
    </source>
</reference>
<keyword evidence="1" id="KW-1133">Transmembrane helix</keyword>
<sequence>MKFKLKKRHTFAIGMLFGLLVFAIGREVCWAFAAQPWGLAISGALTTVGSLKWIDTTLVTGSIAAVVAFFSLGAVGRQILQAERMENDRFLAKRASAQAILPLTLSDITAYAQDMAVNLDLTLDQCVNGVLPRPANLPDFPTPPERAINELARMVEHSFASERLFVSRLLSVIQVVRSRVDGMVIGNAGDELTLDMNIHSMMIDCAEIHARTSALYNFGRNIDAKMPSTIKTSDVTRALLQLSLEDSLPAERIEAYGLNENRVFERWGVAEG</sequence>
<proteinExistence type="predicted"/>